<sequence length="473" mass="51666">MELSLWLAIVPALLTIILSIWTKQIIPSLFIGVLVGSMVEAKSFLEGFPAALDYILKVLADKGNLQVLLFLYLFSGFVNLIKQSGGIKAFIKKADHYINNRKGVLYGIWGLIPLTFIDCGFRVVSAGSIMKPLADKYDVAKERLAFMLNNTASPIVVIIPLGTTFVGYNIGIINQGLQTAGSENKSAYQILLESIPLQFFSIVLILLTFGAIYYDIKKKQFFKENKKDERQKHEMKMGEKKPKLEPRLFNMWVPMVVLILLSFGLLWLFGMREAGDNSDLVSVITAADPTNAMLLALFSTMLITSVLYLVQGYELKGITSDLIAGGNDLMHTLAILVLAWPLSAISRDLGLSELIKQTIGDSMPSLIVPLIIFIVTGAVTYFIGSSWGGWALLMPVAISLSVSTGGNIPLAVAAVLSGGTFGDVTSPVSGMTNMASNISKANHMKYIKYASYYNFTAAILSAVLFLVAGWIMK</sequence>
<gene>
    <name evidence="8" type="ORF">FCL54_08545</name>
</gene>
<evidence type="ECO:0000256" key="2">
    <source>
        <dbReference type="ARBA" id="ARBA00022475"/>
    </source>
</evidence>
<organism evidence="8 9">
    <name type="scientific">Exobacillus caeni</name>
    <dbReference type="NCBI Taxonomy" id="2574798"/>
    <lineage>
        <taxon>Bacteria</taxon>
        <taxon>Bacillati</taxon>
        <taxon>Bacillota</taxon>
        <taxon>Bacilli</taxon>
        <taxon>Bacillales</taxon>
        <taxon>Guptibacillaceae</taxon>
        <taxon>Exobacillus</taxon>
    </lineage>
</organism>
<keyword evidence="5 6" id="KW-0472">Membrane</keyword>
<keyword evidence="2" id="KW-1003">Cell membrane</keyword>
<keyword evidence="9" id="KW-1185">Reference proteome</keyword>
<evidence type="ECO:0000256" key="4">
    <source>
        <dbReference type="ARBA" id="ARBA00022989"/>
    </source>
</evidence>
<feature type="transmembrane region" description="Helical" evidence="6">
    <location>
        <begin position="6"/>
        <end position="22"/>
    </location>
</feature>
<feature type="transmembrane region" description="Helical" evidence="6">
    <location>
        <begin position="195"/>
        <end position="216"/>
    </location>
</feature>
<feature type="domain" description="Na+/H+ antiporter NhaC-like C-terminal" evidence="7">
    <location>
        <begin position="162"/>
        <end position="470"/>
    </location>
</feature>
<feature type="transmembrane region" description="Helical" evidence="6">
    <location>
        <begin position="65"/>
        <end position="82"/>
    </location>
</feature>
<comment type="subcellular location">
    <subcellularLocation>
        <location evidence="1">Cell membrane</location>
        <topology evidence="1">Multi-pass membrane protein</topology>
    </subcellularLocation>
</comment>
<evidence type="ECO:0000313" key="8">
    <source>
        <dbReference type="EMBL" id="TLS37857.1"/>
    </source>
</evidence>
<evidence type="ECO:0000256" key="6">
    <source>
        <dbReference type="SAM" id="Phobius"/>
    </source>
</evidence>
<protein>
    <recommendedName>
        <fullName evidence="7">Na+/H+ antiporter NhaC-like C-terminal domain-containing protein</fullName>
    </recommendedName>
</protein>
<dbReference type="OrthoDB" id="9762978at2"/>
<feature type="transmembrane region" description="Helical" evidence="6">
    <location>
        <begin position="290"/>
        <end position="310"/>
    </location>
</feature>
<dbReference type="EMBL" id="SWLG01000005">
    <property type="protein sequence ID" value="TLS37857.1"/>
    <property type="molecule type" value="Genomic_DNA"/>
</dbReference>
<feature type="transmembrane region" description="Helical" evidence="6">
    <location>
        <begin position="322"/>
        <end position="343"/>
    </location>
</feature>
<reference evidence="8 9" key="1">
    <citation type="submission" date="2019-04" db="EMBL/GenBank/DDBJ databases">
        <title>Bacillus caeni sp. nov., a bacterium isolated from mangrove sediment.</title>
        <authorList>
            <person name="Huang H."/>
            <person name="Mo K."/>
            <person name="Hu Y."/>
        </authorList>
    </citation>
    <scope>NUCLEOTIDE SEQUENCE [LARGE SCALE GENOMIC DNA]</scope>
    <source>
        <strain evidence="8 9">HB172195</strain>
    </source>
</reference>
<feature type="transmembrane region" description="Helical" evidence="6">
    <location>
        <begin position="249"/>
        <end position="270"/>
    </location>
</feature>
<dbReference type="PANTHER" id="PTHR43478:SF1">
    <property type="entry name" value="NA+_H+ ANTIPORTER NHAC-LIKE C-TERMINAL DOMAIN-CONTAINING PROTEIN"/>
    <property type="match status" value="1"/>
</dbReference>
<dbReference type="InterPro" id="IPR018461">
    <property type="entry name" value="Na/H_Antiport_NhaC-like_C"/>
</dbReference>
<feature type="transmembrane region" description="Helical" evidence="6">
    <location>
        <begin position="363"/>
        <end position="383"/>
    </location>
</feature>
<evidence type="ECO:0000259" key="7">
    <source>
        <dbReference type="Pfam" id="PF03553"/>
    </source>
</evidence>
<feature type="transmembrane region" description="Helical" evidence="6">
    <location>
        <begin position="29"/>
        <end position="45"/>
    </location>
</feature>
<evidence type="ECO:0000313" key="9">
    <source>
        <dbReference type="Proteomes" id="UP000308230"/>
    </source>
</evidence>
<dbReference type="Proteomes" id="UP000308230">
    <property type="component" value="Unassembled WGS sequence"/>
</dbReference>
<accession>A0A5R9F2N0</accession>
<dbReference type="GO" id="GO:0005886">
    <property type="term" value="C:plasma membrane"/>
    <property type="evidence" value="ECO:0007669"/>
    <property type="project" value="UniProtKB-SubCell"/>
</dbReference>
<keyword evidence="4 6" id="KW-1133">Transmembrane helix</keyword>
<dbReference type="Pfam" id="PF03553">
    <property type="entry name" value="Na_H_antiporter"/>
    <property type="match status" value="1"/>
</dbReference>
<dbReference type="PANTHER" id="PTHR43478">
    <property type="entry name" value="NA+/H+ ANTIPORTER-RELATED"/>
    <property type="match status" value="1"/>
</dbReference>
<dbReference type="RefSeq" id="WP_138125342.1">
    <property type="nucleotide sequence ID" value="NZ_SWLG01000005.1"/>
</dbReference>
<feature type="transmembrane region" description="Helical" evidence="6">
    <location>
        <begin position="452"/>
        <end position="472"/>
    </location>
</feature>
<comment type="caution">
    <text evidence="8">The sequence shown here is derived from an EMBL/GenBank/DDBJ whole genome shotgun (WGS) entry which is preliminary data.</text>
</comment>
<feature type="transmembrane region" description="Helical" evidence="6">
    <location>
        <begin position="103"/>
        <end position="124"/>
    </location>
</feature>
<dbReference type="AlphaFoldDB" id="A0A5R9F2N0"/>
<evidence type="ECO:0000256" key="3">
    <source>
        <dbReference type="ARBA" id="ARBA00022692"/>
    </source>
</evidence>
<evidence type="ECO:0000256" key="5">
    <source>
        <dbReference type="ARBA" id="ARBA00023136"/>
    </source>
</evidence>
<keyword evidence="3 6" id="KW-0812">Transmembrane</keyword>
<evidence type="ECO:0000256" key="1">
    <source>
        <dbReference type="ARBA" id="ARBA00004651"/>
    </source>
</evidence>
<proteinExistence type="predicted"/>
<name>A0A5R9F2N0_9BACL</name>